<keyword evidence="2" id="KW-1185">Reference proteome</keyword>
<organism evidence="1 2">
    <name type="scientific">Candidatus Frankia alpina</name>
    <dbReference type="NCBI Taxonomy" id="2699483"/>
    <lineage>
        <taxon>Bacteria</taxon>
        <taxon>Bacillati</taxon>
        <taxon>Actinomycetota</taxon>
        <taxon>Actinomycetes</taxon>
        <taxon>Frankiales</taxon>
        <taxon>Frankiaceae</taxon>
        <taxon>Frankia</taxon>
    </lineage>
</organism>
<evidence type="ECO:0000313" key="1">
    <source>
        <dbReference type="EMBL" id="THJ25656.1"/>
    </source>
</evidence>
<dbReference type="OrthoDB" id="9987086at2"/>
<dbReference type="AlphaFoldDB" id="A0A4S5B9Y3"/>
<reference evidence="1 2" key="1">
    <citation type="submission" date="2019-04" db="EMBL/GenBank/DDBJ databases">
        <title>Draft genome sequences for three unisolated Alnus-infective Frankia Sp+ strains, AgTrS, AiOr and AvVan, the first sequenced Frankia strains able to sporulate in-planta.</title>
        <authorList>
            <person name="Bethencourt L."/>
            <person name="Vautrin F."/>
            <person name="Taib N."/>
            <person name="Dubost A."/>
            <person name="Castro-Garcia L."/>
            <person name="Imbaud O."/>
            <person name="Abrouk D."/>
            <person name="Fournier P."/>
            <person name="Briolay J."/>
            <person name="Nguyen A."/>
            <person name="Normand P."/>
            <person name="Fernandez M.P."/>
            <person name="Brochier-Armanet C."/>
            <person name="Herrera-Belaroussi A."/>
        </authorList>
    </citation>
    <scope>NUCLEOTIDE SEQUENCE [LARGE SCALE GENOMIC DNA]</scope>
    <source>
        <strain evidence="1 2">AvVan</strain>
    </source>
</reference>
<dbReference type="EMBL" id="SSXH01001089">
    <property type="protein sequence ID" value="THJ25656.1"/>
    <property type="molecule type" value="Genomic_DNA"/>
</dbReference>
<sequence>MSLVCGFRMERGKACHDTAAPVGWGERERSKRLIREELSTDAGCAGGPARSSEEASVMGAERRGRIARGLVVWPTGRCPGGVRWSG</sequence>
<accession>A0A4S5B9Y3</accession>
<name>A0A4S5B9Y3_9ACTN</name>
<comment type="caution">
    <text evidence="1">The sequence shown here is derived from an EMBL/GenBank/DDBJ whole genome shotgun (WGS) entry which is preliminary data.</text>
</comment>
<evidence type="ECO:0000313" key="2">
    <source>
        <dbReference type="Proteomes" id="UP000305282"/>
    </source>
</evidence>
<protein>
    <submittedName>
        <fullName evidence="1">Uncharacterized protein</fullName>
    </submittedName>
</protein>
<proteinExistence type="predicted"/>
<feature type="non-terminal residue" evidence="1">
    <location>
        <position position="86"/>
    </location>
</feature>
<dbReference type="Proteomes" id="UP000305282">
    <property type="component" value="Unassembled WGS sequence"/>
</dbReference>
<gene>
    <name evidence="1" type="ORF">E7Y31_23275</name>
</gene>